<dbReference type="Pfam" id="PF24367">
    <property type="entry name" value="DUF7523"/>
    <property type="match status" value="1"/>
</dbReference>
<keyword evidence="2" id="KW-1185">Reference proteome</keyword>
<evidence type="ECO:0000313" key="2">
    <source>
        <dbReference type="Proteomes" id="UP001203207"/>
    </source>
</evidence>
<accession>A0AAE3FY01</accession>
<evidence type="ECO:0008006" key="3">
    <source>
        <dbReference type="Google" id="ProtNLM"/>
    </source>
</evidence>
<dbReference type="RefSeq" id="WP_250584427.1">
    <property type="nucleotide sequence ID" value="NZ_JAKRVX010000003.1"/>
</dbReference>
<evidence type="ECO:0000313" key="1">
    <source>
        <dbReference type="EMBL" id="MCL9817366.1"/>
    </source>
</evidence>
<proteinExistence type="predicted"/>
<gene>
    <name evidence="1" type="ORF">AArcSt2_10470</name>
</gene>
<organism evidence="1 2">
    <name type="scientific">Natronocalculus amylovorans</name>
    <dbReference type="NCBI Taxonomy" id="2917812"/>
    <lineage>
        <taxon>Archaea</taxon>
        <taxon>Methanobacteriati</taxon>
        <taxon>Methanobacteriota</taxon>
        <taxon>Stenosarchaea group</taxon>
        <taxon>Halobacteria</taxon>
        <taxon>Halobacteriales</taxon>
        <taxon>Haloferacaceae</taxon>
        <taxon>Natronocalculus</taxon>
    </lineage>
</organism>
<dbReference type="Proteomes" id="UP001203207">
    <property type="component" value="Unassembled WGS sequence"/>
</dbReference>
<dbReference type="EMBL" id="JAKRVX010000003">
    <property type="protein sequence ID" value="MCL9817366.1"/>
    <property type="molecule type" value="Genomic_DNA"/>
</dbReference>
<dbReference type="InterPro" id="IPR055945">
    <property type="entry name" value="DUF7523"/>
</dbReference>
<sequence length="167" mass="18761">MSESVAEKTRHKINSNPFIYKALQADILNYSTTASFLFNTDKTESVAAAIRRYQSTLPKFDQKSSRVTIRVLTPVEVQEMDNPCTATPLLRLGKYRIIETDGGHTALVLTGEISHSLFITMLSRLTIANIEPVAHSFVENTAYIIVDNTEQITALRLIEETADSYYE</sequence>
<dbReference type="AlphaFoldDB" id="A0AAE3FY01"/>
<reference evidence="1" key="1">
    <citation type="journal article" date="2022" name="Syst. Appl. Microbiol.">
        <title>Natronocalculus amylovorans gen. nov., sp. nov., and Natranaeroarchaeum aerophilus sp. nov., dominant culturable amylolytic natronoarchaea from hypersaline soda lakes in southwestern Siberia.</title>
        <authorList>
            <person name="Sorokin D.Y."/>
            <person name="Elcheninov A.G."/>
            <person name="Khizhniak T.V."/>
            <person name="Koenen M."/>
            <person name="Bale N.J."/>
            <person name="Damste J.S.S."/>
            <person name="Kublanov I.V."/>
        </authorList>
    </citation>
    <scope>NUCLEOTIDE SEQUENCE</scope>
    <source>
        <strain evidence="1">AArc-St2</strain>
    </source>
</reference>
<name>A0AAE3FY01_9EURY</name>
<protein>
    <recommendedName>
        <fullName evidence="3">ACT domain-containing protein</fullName>
    </recommendedName>
</protein>
<reference evidence="1" key="2">
    <citation type="submission" date="2022-02" db="EMBL/GenBank/DDBJ databases">
        <authorList>
            <person name="Elcheninov A.G."/>
            <person name="Sorokin D.Y."/>
            <person name="Kublanov I.V."/>
        </authorList>
    </citation>
    <scope>NUCLEOTIDE SEQUENCE</scope>
    <source>
        <strain evidence="1">AArc-St2</strain>
    </source>
</reference>
<comment type="caution">
    <text evidence="1">The sequence shown here is derived from an EMBL/GenBank/DDBJ whole genome shotgun (WGS) entry which is preliminary data.</text>
</comment>